<name>A0ABV2AM91_9EUKA</name>
<reference evidence="2 3" key="1">
    <citation type="journal article" date="2024" name="BMC Biol.">
        <title>Comparative genomics of Ascetosporea gives new insight into the evolutionary basis for animal parasitism in Rhizaria.</title>
        <authorList>
            <person name="Hiltunen Thoren M."/>
            <person name="Onut-Brannstrom I."/>
            <person name="Alfjorden A."/>
            <person name="Peckova H."/>
            <person name="Swords F."/>
            <person name="Hooper C."/>
            <person name="Holzer A.S."/>
            <person name="Bass D."/>
            <person name="Burki F."/>
        </authorList>
    </citation>
    <scope>NUCLEOTIDE SEQUENCE [LARGE SCALE GENOMIC DNA]</scope>
    <source>
        <strain evidence="2">20-A016</strain>
    </source>
</reference>
<keyword evidence="3" id="KW-1185">Reference proteome</keyword>
<feature type="compositionally biased region" description="Polar residues" evidence="1">
    <location>
        <begin position="69"/>
        <end position="83"/>
    </location>
</feature>
<proteinExistence type="predicted"/>
<dbReference type="Proteomes" id="UP001439008">
    <property type="component" value="Unassembled WGS sequence"/>
</dbReference>
<feature type="region of interest" description="Disordered" evidence="1">
    <location>
        <begin position="1"/>
        <end position="96"/>
    </location>
</feature>
<comment type="caution">
    <text evidence="2">The sequence shown here is derived from an EMBL/GenBank/DDBJ whole genome shotgun (WGS) entry which is preliminary data.</text>
</comment>
<dbReference type="EMBL" id="JBDODL010000661">
    <property type="protein sequence ID" value="MES1920422.1"/>
    <property type="molecule type" value="Genomic_DNA"/>
</dbReference>
<accession>A0ABV2AM91</accession>
<feature type="non-terminal residue" evidence="2">
    <location>
        <position position="168"/>
    </location>
</feature>
<feature type="compositionally biased region" description="Basic residues" evidence="1">
    <location>
        <begin position="1"/>
        <end position="24"/>
    </location>
</feature>
<evidence type="ECO:0000256" key="1">
    <source>
        <dbReference type="SAM" id="MobiDB-lite"/>
    </source>
</evidence>
<feature type="compositionally biased region" description="Basic residues" evidence="1">
    <location>
        <begin position="53"/>
        <end position="62"/>
    </location>
</feature>
<sequence>DNPQRVRRPITRPRRLPHRSRRLKAIGNNKRPAQQSGGGRPLPRALPETQRARSWRHPRKTGASHESTRANAPTRNQRLSATSALDRGQPKDVDTSSRICRCDHNSERDLFCSRKASGCGRRKTVFVHRGQIGDGSRKSVKRIEENSGRSSAQLRRGFWWIREISSRL</sequence>
<organism evidence="2 3">
    <name type="scientific">Bonamia ostreae</name>
    <dbReference type="NCBI Taxonomy" id="126728"/>
    <lineage>
        <taxon>Eukaryota</taxon>
        <taxon>Sar</taxon>
        <taxon>Rhizaria</taxon>
        <taxon>Endomyxa</taxon>
        <taxon>Ascetosporea</taxon>
        <taxon>Haplosporida</taxon>
        <taxon>Bonamia</taxon>
    </lineage>
</organism>
<gene>
    <name evidence="2" type="ORF">MHBO_002090</name>
</gene>
<protein>
    <submittedName>
        <fullName evidence="2">Uncharacterized protein</fullName>
    </submittedName>
</protein>
<evidence type="ECO:0000313" key="2">
    <source>
        <dbReference type="EMBL" id="MES1920422.1"/>
    </source>
</evidence>
<feature type="non-terminal residue" evidence="2">
    <location>
        <position position="1"/>
    </location>
</feature>
<evidence type="ECO:0000313" key="3">
    <source>
        <dbReference type="Proteomes" id="UP001439008"/>
    </source>
</evidence>